<proteinExistence type="predicted"/>
<keyword evidence="1" id="KW-0472">Membrane</keyword>
<dbReference type="EMBL" id="QZVT01000012">
    <property type="protein sequence ID" value="RJT76221.1"/>
    <property type="molecule type" value="Genomic_DNA"/>
</dbReference>
<accession>A0A3A5LXQ9</accession>
<keyword evidence="3" id="KW-1185">Reference proteome</keyword>
<dbReference type="Proteomes" id="UP000272560">
    <property type="component" value="Unassembled WGS sequence"/>
</dbReference>
<dbReference type="SUPFAM" id="SSF55021">
    <property type="entry name" value="ACT-like"/>
    <property type="match status" value="1"/>
</dbReference>
<feature type="transmembrane region" description="Helical" evidence="1">
    <location>
        <begin position="54"/>
        <end position="73"/>
    </location>
</feature>
<dbReference type="AlphaFoldDB" id="A0A3A5LXQ9"/>
<dbReference type="InterPro" id="IPR045865">
    <property type="entry name" value="ACT-like_dom_sf"/>
</dbReference>
<evidence type="ECO:0000256" key="1">
    <source>
        <dbReference type="SAM" id="Phobius"/>
    </source>
</evidence>
<evidence type="ECO:0000313" key="3">
    <source>
        <dbReference type="Proteomes" id="UP000272560"/>
    </source>
</evidence>
<dbReference type="Gene3D" id="3.30.70.260">
    <property type="match status" value="1"/>
</dbReference>
<organism evidence="2 3">
    <name type="scientific">Arthrobacter cheniae</name>
    <dbReference type="NCBI Taxonomy" id="1258888"/>
    <lineage>
        <taxon>Bacteria</taxon>
        <taxon>Bacillati</taxon>
        <taxon>Actinomycetota</taxon>
        <taxon>Actinomycetes</taxon>
        <taxon>Micrococcales</taxon>
        <taxon>Micrococcaceae</taxon>
        <taxon>Arthrobacter</taxon>
    </lineage>
</organism>
<keyword evidence="1" id="KW-0812">Transmembrane</keyword>
<name>A0A3A5LXQ9_9MICC</name>
<dbReference type="RefSeq" id="WP_120150170.1">
    <property type="nucleotide sequence ID" value="NZ_QZVT01000012.1"/>
</dbReference>
<comment type="caution">
    <text evidence="2">The sequence shown here is derived from an EMBL/GenBank/DDBJ whole genome shotgun (WGS) entry which is preliminary data.</text>
</comment>
<keyword evidence="1" id="KW-1133">Transmembrane helix</keyword>
<gene>
    <name evidence="2" type="ORF">D6T63_16605</name>
</gene>
<sequence>MKRSTGSTAASLRCDSCGQLPEPGKVRLTLANVAVMLPIELAVHAVVVQTHLSYPLKVLLLALTATALVIWVAEPSVMRFLRTWLHAPALKQRGRLDAAADLWRARVRVDDTPGALERISHQLARRGVNIMSLHIHPGSGSSVDEFVLAAPTGIGEQDLVRAPLLGGGASAQVWPSTALALADGQTKALSLACHVAQDPSELPYAVAELLSADPVVPPSPAVRSFVEGAELLKIPSPAGEPMVFSRAGEPFTAAESARAHRLSELAAMAAHCGALHGRGD</sequence>
<reference evidence="2 3" key="1">
    <citation type="submission" date="2018-09" db="EMBL/GenBank/DDBJ databases">
        <title>Novel species of Arthrobacter.</title>
        <authorList>
            <person name="Liu Q."/>
            <person name="Xin Y.-H."/>
        </authorList>
    </citation>
    <scope>NUCLEOTIDE SEQUENCE [LARGE SCALE GENOMIC DNA]</scope>
    <source>
        <strain evidence="2 3">Hz2</strain>
    </source>
</reference>
<evidence type="ECO:0000313" key="2">
    <source>
        <dbReference type="EMBL" id="RJT76221.1"/>
    </source>
</evidence>
<dbReference type="OrthoDB" id="5516749at2"/>
<protein>
    <submittedName>
        <fullName evidence="2">Amino acid-binding protein</fullName>
    </submittedName>
</protein>